<keyword evidence="4 5" id="KW-0413">Isomerase</keyword>
<dbReference type="Gene3D" id="3.10.50.40">
    <property type="match status" value="1"/>
</dbReference>
<dbReference type="InterPro" id="IPR046357">
    <property type="entry name" value="PPIase_dom_sf"/>
</dbReference>
<dbReference type="EMBL" id="JAIXMP010000004">
    <property type="protein sequence ID" value="KAI9274703.1"/>
    <property type="molecule type" value="Genomic_DNA"/>
</dbReference>
<organism evidence="9 10">
    <name type="scientific">Phascolomyces articulosus</name>
    <dbReference type="NCBI Taxonomy" id="60185"/>
    <lineage>
        <taxon>Eukaryota</taxon>
        <taxon>Fungi</taxon>
        <taxon>Fungi incertae sedis</taxon>
        <taxon>Mucoromycota</taxon>
        <taxon>Mucoromycotina</taxon>
        <taxon>Mucoromycetes</taxon>
        <taxon>Mucorales</taxon>
        <taxon>Lichtheimiaceae</taxon>
        <taxon>Phascolomyces</taxon>
    </lineage>
</organism>
<dbReference type="SUPFAM" id="SSF54534">
    <property type="entry name" value="FKBP-like"/>
    <property type="match status" value="1"/>
</dbReference>
<dbReference type="GO" id="GO:0003755">
    <property type="term" value="F:peptidyl-prolyl cis-trans isomerase activity"/>
    <property type="evidence" value="ECO:0007669"/>
    <property type="project" value="UniProtKB-KW"/>
</dbReference>
<feature type="signal peptide" evidence="7">
    <location>
        <begin position="1"/>
        <end position="21"/>
    </location>
</feature>
<evidence type="ECO:0000313" key="9">
    <source>
        <dbReference type="EMBL" id="KAI9274703.1"/>
    </source>
</evidence>
<keyword evidence="10" id="KW-1185">Reference proteome</keyword>
<evidence type="ECO:0000256" key="3">
    <source>
        <dbReference type="ARBA" id="ARBA00023110"/>
    </source>
</evidence>
<dbReference type="AlphaFoldDB" id="A0AAD5PK35"/>
<dbReference type="Proteomes" id="UP001209540">
    <property type="component" value="Unassembled WGS sequence"/>
</dbReference>
<feature type="compositionally biased region" description="Basic and acidic residues" evidence="6">
    <location>
        <begin position="171"/>
        <end position="182"/>
    </location>
</feature>
<evidence type="ECO:0000256" key="6">
    <source>
        <dbReference type="SAM" id="MobiDB-lite"/>
    </source>
</evidence>
<reference evidence="9" key="1">
    <citation type="journal article" date="2022" name="IScience">
        <title>Evolution of zygomycete secretomes and the origins of terrestrial fungal ecologies.</title>
        <authorList>
            <person name="Chang Y."/>
            <person name="Wang Y."/>
            <person name="Mondo S."/>
            <person name="Ahrendt S."/>
            <person name="Andreopoulos W."/>
            <person name="Barry K."/>
            <person name="Beard J."/>
            <person name="Benny G.L."/>
            <person name="Blankenship S."/>
            <person name="Bonito G."/>
            <person name="Cuomo C."/>
            <person name="Desiro A."/>
            <person name="Gervers K.A."/>
            <person name="Hundley H."/>
            <person name="Kuo A."/>
            <person name="LaButti K."/>
            <person name="Lang B.F."/>
            <person name="Lipzen A."/>
            <person name="O'Donnell K."/>
            <person name="Pangilinan J."/>
            <person name="Reynolds N."/>
            <person name="Sandor L."/>
            <person name="Smith M.E."/>
            <person name="Tsang A."/>
            <person name="Grigoriev I.V."/>
            <person name="Stajich J.E."/>
            <person name="Spatafora J.W."/>
        </authorList>
    </citation>
    <scope>NUCLEOTIDE SEQUENCE</scope>
    <source>
        <strain evidence="9">RSA 2281</strain>
    </source>
</reference>
<comment type="catalytic activity">
    <reaction evidence="1 5">
        <text>[protein]-peptidylproline (omega=180) = [protein]-peptidylproline (omega=0)</text>
        <dbReference type="Rhea" id="RHEA:16237"/>
        <dbReference type="Rhea" id="RHEA-COMP:10747"/>
        <dbReference type="Rhea" id="RHEA-COMP:10748"/>
        <dbReference type="ChEBI" id="CHEBI:83833"/>
        <dbReference type="ChEBI" id="CHEBI:83834"/>
        <dbReference type="EC" id="5.2.1.8"/>
    </reaction>
</comment>
<reference evidence="9" key="2">
    <citation type="submission" date="2023-02" db="EMBL/GenBank/DDBJ databases">
        <authorList>
            <consortium name="DOE Joint Genome Institute"/>
            <person name="Mondo S.J."/>
            <person name="Chang Y."/>
            <person name="Wang Y."/>
            <person name="Ahrendt S."/>
            <person name="Andreopoulos W."/>
            <person name="Barry K."/>
            <person name="Beard J."/>
            <person name="Benny G.L."/>
            <person name="Blankenship S."/>
            <person name="Bonito G."/>
            <person name="Cuomo C."/>
            <person name="Desiro A."/>
            <person name="Gervers K.A."/>
            <person name="Hundley H."/>
            <person name="Kuo A."/>
            <person name="LaButti K."/>
            <person name="Lang B.F."/>
            <person name="Lipzen A."/>
            <person name="O'Donnell K."/>
            <person name="Pangilinan J."/>
            <person name="Reynolds N."/>
            <person name="Sandor L."/>
            <person name="Smith M.W."/>
            <person name="Tsang A."/>
            <person name="Grigoriev I.V."/>
            <person name="Stajich J.E."/>
            <person name="Spatafora J.W."/>
        </authorList>
    </citation>
    <scope>NUCLEOTIDE SEQUENCE</scope>
    <source>
        <strain evidence="9">RSA 2281</strain>
    </source>
</reference>
<name>A0AAD5PK35_9FUNG</name>
<dbReference type="GO" id="GO:0005783">
    <property type="term" value="C:endoplasmic reticulum"/>
    <property type="evidence" value="ECO:0007669"/>
    <property type="project" value="TreeGrafter"/>
</dbReference>
<dbReference type="EC" id="5.2.1.8" evidence="2 5"/>
<accession>A0AAD5PK35</accession>
<feature type="region of interest" description="Disordered" evidence="6">
    <location>
        <begin position="171"/>
        <end position="192"/>
    </location>
</feature>
<keyword evidence="3 5" id="KW-0697">Rotamase</keyword>
<evidence type="ECO:0000313" key="10">
    <source>
        <dbReference type="Proteomes" id="UP001209540"/>
    </source>
</evidence>
<comment type="caution">
    <text evidence="9">The sequence shown here is derived from an EMBL/GenBank/DDBJ whole genome shotgun (WGS) entry which is preliminary data.</text>
</comment>
<evidence type="ECO:0000256" key="1">
    <source>
        <dbReference type="ARBA" id="ARBA00000971"/>
    </source>
</evidence>
<gene>
    <name evidence="9" type="ORF">BDA99DRAFT_498287</name>
</gene>
<dbReference type="PROSITE" id="PS50059">
    <property type="entry name" value="FKBP_PPIASE"/>
    <property type="match status" value="1"/>
</dbReference>
<feature type="domain" description="PPIase FKBP-type" evidence="8">
    <location>
        <begin position="48"/>
        <end position="136"/>
    </location>
</feature>
<evidence type="ECO:0000256" key="2">
    <source>
        <dbReference type="ARBA" id="ARBA00013194"/>
    </source>
</evidence>
<evidence type="ECO:0000256" key="4">
    <source>
        <dbReference type="ARBA" id="ARBA00023235"/>
    </source>
</evidence>
<feature type="chain" id="PRO_5041980488" description="peptidylprolyl isomerase" evidence="7">
    <location>
        <begin position="22"/>
        <end position="192"/>
    </location>
</feature>
<dbReference type="PANTHER" id="PTHR45779:SF7">
    <property type="entry name" value="PEPTIDYLPROLYL ISOMERASE"/>
    <property type="match status" value="1"/>
</dbReference>
<sequence length="192" mass="21566">MWKRLLFCYITCCLLLCQTLAQEDSQPTTLRGGILKPSENCRTTVSQNARVKMHFIARAWDSEVPFENTYNSGAYSFKLGRDKIMQGLETGIKGMCEGETRRIIIPAEMAFGELGLPDKVPPNSAVVYDVEMLEVDTPLTNPWFWTGLAGIGAVYWVVSRMATQVDKSKAERFLKKQQEKEQPSASSDAKSE</sequence>
<evidence type="ECO:0000259" key="8">
    <source>
        <dbReference type="PROSITE" id="PS50059"/>
    </source>
</evidence>
<evidence type="ECO:0000256" key="5">
    <source>
        <dbReference type="PROSITE-ProRule" id="PRU00277"/>
    </source>
</evidence>
<evidence type="ECO:0000256" key="7">
    <source>
        <dbReference type="SAM" id="SignalP"/>
    </source>
</evidence>
<dbReference type="Pfam" id="PF00254">
    <property type="entry name" value="FKBP_C"/>
    <property type="match status" value="1"/>
</dbReference>
<keyword evidence="7" id="KW-0732">Signal</keyword>
<feature type="compositionally biased region" description="Polar residues" evidence="6">
    <location>
        <begin position="183"/>
        <end position="192"/>
    </location>
</feature>
<dbReference type="InterPro" id="IPR001179">
    <property type="entry name" value="PPIase_FKBP_dom"/>
</dbReference>
<proteinExistence type="predicted"/>
<dbReference type="InterPro" id="IPR044609">
    <property type="entry name" value="FKBP2/11"/>
</dbReference>
<dbReference type="PANTHER" id="PTHR45779">
    <property type="entry name" value="PEPTIDYLPROLYL ISOMERASE"/>
    <property type="match status" value="1"/>
</dbReference>
<protein>
    <recommendedName>
        <fullName evidence="2 5">peptidylprolyl isomerase</fullName>
        <ecNumber evidence="2 5">5.2.1.8</ecNumber>
    </recommendedName>
</protein>